<dbReference type="OrthoDB" id="408493at2759"/>
<accession>A0A1X0NTD6</accession>
<feature type="transmembrane region" description="Helical" evidence="5">
    <location>
        <begin position="415"/>
        <end position="432"/>
    </location>
</feature>
<keyword evidence="3 5" id="KW-1133">Transmembrane helix</keyword>
<dbReference type="GO" id="GO:0000139">
    <property type="term" value="C:Golgi membrane"/>
    <property type="evidence" value="ECO:0007669"/>
    <property type="project" value="InterPro"/>
</dbReference>
<evidence type="ECO:0000256" key="5">
    <source>
        <dbReference type="SAM" id="Phobius"/>
    </source>
</evidence>
<dbReference type="InterPro" id="IPR007271">
    <property type="entry name" value="Nuc_sug_transpt"/>
</dbReference>
<dbReference type="PIRSF" id="PIRSF005799">
    <property type="entry name" value="UDP-gal_transpt"/>
    <property type="match status" value="1"/>
</dbReference>
<dbReference type="GO" id="GO:0015165">
    <property type="term" value="F:pyrimidine nucleotide-sugar transmembrane transporter activity"/>
    <property type="evidence" value="ECO:0007669"/>
    <property type="project" value="InterPro"/>
</dbReference>
<feature type="transmembrane region" description="Helical" evidence="5">
    <location>
        <begin position="260"/>
        <end position="285"/>
    </location>
</feature>
<dbReference type="NCBIfam" id="TIGR00803">
    <property type="entry name" value="nst"/>
    <property type="match status" value="1"/>
</dbReference>
<reference evidence="6 7" key="1">
    <citation type="submission" date="2017-03" db="EMBL/GenBank/DDBJ databases">
        <title>An alternative strategy for trypanosome survival in the mammalian bloodstream revealed through genome and transcriptome analysis of the ubiquitous bovine parasite Trypanosoma (Megatrypanum) theileri.</title>
        <authorList>
            <person name="Kelly S."/>
            <person name="Ivens A."/>
            <person name="Mott A."/>
            <person name="O'Neill E."/>
            <person name="Emms D."/>
            <person name="Macleod O."/>
            <person name="Voorheis P."/>
            <person name="Matthews J."/>
            <person name="Matthews K."/>
            <person name="Carrington M."/>
        </authorList>
    </citation>
    <scope>NUCLEOTIDE SEQUENCE [LARGE SCALE GENOMIC DNA]</scope>
    <source>
        <strain evidence="6">Edinburgh</strain>
    </source>
</reference>
<evidence type="ECO:0000256" key="1">
    <source>
        <dbReference type="ARBA" id="ARBA00004141"/>
    </source>
</evidence>
<dbReference type="InterPro" id="IPR037185">
    <property type="entry name" value="EmrE-like"/>
</dbReference>
<protein>
    <submittedName>
        <fullName evidence="6">Putative CMP-sialic acid transporter</fullName>
    </submittedName>
</protein>
<feature type="transmembrane region" description="Helical" evidence="5">
    <location>
        <begin position="391"/>
        <end position="409"/>
    </location>
</feature>
<dbReference type="EMBL" id="NBCO01000022">
    <property type="protein sequence ID" value="ORC87449.1"/>
    <property type="molecule type" value="Genomic_DNA"/>
</dbReference>
<feature type="transmembrane region" description="Helical" evidence="5">
    <location>
        <begin position="60"/>
        <end position="84"/>
    </location>
</feature>
<feature type="transmembrane region" description="Helical" evidence="5">
    <location>
        <begin position="173"/>
        <end position="195"/>
    </location>
</feature>
<keyword evidence="7" id="KW-1185">Reference proteome</keyword>
<name>A0A1X0NTD6_9TRYP</name>
<dbReference type="SUPFAM" id="SSF103481">
    <property type="entry name" value="Multidrug resistance efflux transporter EmrE"/>
    <property type="match status" value="1"/>
</dbReference>
<evidence type="ECO:0000256" key="3">
    <source>
        <dbReference type="ARBA" id="ARBA00022989"/>
    </source>
</evidence>
<proteinExistence type="predicted"/>
<evidence type="ECO:0000256" key="2">
    <source>
        <dbReference type="ARBA" id="ARBA00022692"/>
    </source>
</evidence>
<feature type="transmembrane region" description="Helical" evidence="5">
    <location>
        <begin position="306"/>
        <end position="323"/>
    </location>
</feature>
<dbReference type="Pfam" id="PF04142">
    <property type="entry name" value="Nuc_sug_transp"/>
    <property type="match status" value="1"/>
</dbReference>
<evidence type="ECO:0000313" key="6">
    <source>
        <dbReference type="EMBL" id="ORC87449.1"/>
    </source>
</evidence>
<dbReference type="RefSeq" id="XP_028881515.1">
    <property type="nucleotide sequence ID" value="XM_029027295.1"/>
</dbReference>
<sequence>MLAIMRNTFHVFSWIRSMCSIQLFFLALLTLQNSTAVMLMSYTQQRQVTDASTRFQVSHVVMMQEVTKVIASLLWCAVDVYLAVRLHGRRLVEKAAEEMTAVVVPVHINEASSTKPIVYVEEMRSKSGETATATPRGGGLDVSSIHGSFPQPSSAELWLEFKRQFLGELFNPGALWMMGPAVIYAIQNYTLFVALGNMEPTLFQVTYQSKILVMAVFMWIFLNRSFSRRQWMALTLLVMGVATTQIGSQRESSSKKEKPVIQGSYLVGIAATTTAVFLSSTASVLMEAIFKGKTSAIDSFTSTKNVHLSFYSVICFLVVQLINGNSNNSNNNTNNAIANADDDQPIGALTLFLNDYFHGFDWLVWLLVLVQALGGLLVAVVIKYSDNIMKAFATGCAIVLSGFCSAYIYSFMPSQLFILGNILCLTSIVMYSR</sequence>
<dbReference type="VEuPathDB" id="TriTrypDB:TM35_000222480"/>
<evidence type="ECO:0000313" key="7">
    <source>
        <dbReference type="Proteomes" id="UP000192257"/>
    </source>
</evidence>
<comment type="subcellular location">
    <subcellularLocation>
        <location evidence="1">Membrane</location>
        <topology evidence="1">Multi-pass membrane protein</topology>
    </subcellularLocation>
</comment>
<dbReference type="PANTHER" id="PTHR10231">
    <property type="entry name" value="NUCLEOTIDE-SUGAR TRANSMEMBRANE TRANSPORTER"/>
    <property type="match status" value="1"/>
</dbReference>
<evidence type="ECO:0000256" key="4">
    <source>
        <dbReference type="ARBA" id="ARBA00023136"/>
    </source>
</evidence>
<gene>
    <name evidence="6" type="ORF">TM35_000222480</name>
</gene>
<comment type="caution">
    <text evidence="6">The sequence shown here is derived from an EMBL/GenBank/DDBJ whole genome shotgun (WGS) entry which is preliminary data.</text>
</comment>
<dbReference type="Gene3D" id="1.10.3730.20">
    <property type="match status" value="1"/>
</dbReference>
<dbReference type="GeneID" id="39987075"/>
<feature type="transmembrane region" description="Helical" evidence="5">
    <location>
        <begin position="362"/>
        <end position="384"/>
    </location>
</feature>
<organism evidence="6 7">
    <name type="scientific">Trypanosoma theileri</name>
    <dbReference type="NCBI Taxonomy" id="67003"/>
    <lineage>
        <taxon>Eukaryota</taxon>
        <taxon>Discoba</taxon>
        <taxon>Euglenozoa</taxon>
        <taxon>Kinetoplastea</taxon>
        <taxon>Metakinetoplastina</taxon>
        <taxon>Trypanosomatida</taxon>
        <taxon>Trypanosomatidae</taxon>
        <taxon>Trypanosoma</taxon>
    </lineage>
</organism>
<keyword evidence="2 5" id="KW-0812">Transmembrane</keyword>
<keyword evidence="4 5" id="KW-0472">Membrane</keyword>
<feature type="transmembrane region" description="Helical" evidence="5">
    <location>
        <begin position="201"/>
        <end position="222"/>
    </location>
</feature>
<feature type="transmembrane region" description="Helical" evidence="5">
    <location>
        <begin position="231"/>
        <end position="248"/>
    </location>
</feature>
<dbReference type="AlphaFoldDB" id="A0A1X0NTD6"/>
<dbReference type="Proteomes" id="UP000192257">
    <property type="component" value="Unassembled WGS sequence"/>
</dbReference>